<feature type="transmembrane region" description="Helical" evidence="1">
    <location>
        <begin position="7"/>
        <end position="23"/>
    </location>
</feature>
<dbReference type="Proteomes" id="UP001549122">
    <property type="component" value="Unassembled WGS sequence"/>
</dbReference>
<proteinExistence type="predicted"/>
<dbReference type="PANTHER" id="PTHR40448:SF1">
    <property type="entry name" value="TWO-COMPONENT SENSOR HISTIDINE KINASE"/>
    <property type="match status" value="1"/>
</dbReference>
<keyword evidence="4" id="KW-1185">Reference proteome</keyword>
<evidence type="ECO:0000313" key="4">
    <source>
        <dbReference type="Proteomes" id="UP001549122"/>
    </source>
</evidence>
<keyword evidence="3" id="KW-0418">Kinase</keyword>
<feature type="transmembrane region" description="Helical" evidence="1">
    <location>
        <begin position="35"/>
        <end position="59"/>
    </location>
</feature>
<dbReference type="Gene3D" id="3.30.565.10">
    <property type="entry name" value="Histidine kinase-like ATPase, C-terminal domain"/>
    <property type="match status" value="1"/>
</dbReference>
<dbReference type="SUPFAM" id="SSF55874">
    <property type="entry name" value="ATPase domain of HSP90 chaperone/DNA topoisomerase II/histidine kinase"/>
    <property type="match status" value="1"/>
</dbReference>
<evidence type="ECO:0000256" key="1">
    <source>
        <dbReference type="SAM" id="Phobius"/>
    </source>
</evidence>
<feature type="transmembrane region" description="Helical" evidence="1">
    <location>
        <begin position="157"/>
        <end position="175"/>
    </location>
</feature>
<name>A0ABV2FIL4_9STRE</name>
<organism evidence="3 4">
    <name type="scientific">Streptococcus rupicaprae</name>
    <dbReference type="NCBI Taxonomy" id="759619"/>
    <lineage>
        <taxon>Bacteria</taxon>
        <taxon>Bacillati</taxon>
        <taxon>Bacillota</taxon>
        <taxon>Bacilli</taxon>
        <taxon>Lactobacillales</taxon>
        <taxon>Streptococcaceae</taxon>
        <taxon>Streptococcus</taxon>
    </lineage>
</organism>
<dbReference type="EMBL" id="JBEPLO010000015">
    <property type="protein sequence ID" value="MET3558405.1"/>
    <property type="molecule type" value="Genomic_DNA"/>
</dbReference>
<keyword evidence="1" id="KW-0812">Transmembrane</keyword>
<dbReference type="GO" id="GO:0016301">
    <property type="term" value="F:kinase activity"/>
    <property type="evidence" value="ECO:0007669"/>
    <property type="project" value="UniProtKB-KW"/>
</dbReference>
<feature type="domain" description="Sensor histidine kinase NatK-like C-terminal" evidence="2">
    <location>
        <begin position="332"/>
        <end position="435"/>
    </location>
</feature>
<evidence type="ECO:0000259" key="2">
    <source>
        <dbReference type="Pfam" id="PF14501"/>
    </source>
</evidence>
<feature type="transmembrane region" description="Helical" evidence="1">
    <location>
        <begin position="80"/>
        <end position="97"/>
    </location>
</feature>
<keyword evidence="1" id="KW-1133">Transmembrane helix</keyword>
<evidence type="ECO:0000313" key="3">
    <source>
        <dbReference type="EMBL" id="MET3558405.1"/>
    </source>
</evidence>
<gene>
    <name evidence="3" type="ORF">ABID29_001528</name>
</gene>
<dbReference type="InterPro" id="IPR032834">
    <property type="entry name" value="NatK-like_C"/>
</dbReference>
<comment type="caution">
    <text evidence="3">The sequence shown here is derived from an EMBL/GenBank/DDBJ whole genome shotgun (WGS) entry which is preliminary data.</text>
</comment>
<dbReference type="RefSeq" id="WP_354365550.1">
    <property type="nucleotide sequence ID" value="NZ_JBEPLO010000015.1"/>
</dbReference>
<dbReference type="InterPro" id="IPR036890">
    <property type="entry name" value="HATPase_C_sf"/>
</dbReference>
<dbReference type="EC" id="2.7.13.-" evidence="3"/>
<sequence>MGYQNIMGFASLILQITLYLVTFSQIKGEKLVKKFIFYFTIIELFRMFIIGGAYSVFLVPIELYYLNKKICKEKDMEKSIFYALYTFYFIFTLVNFFDLFFSEFVNSSIFHNHQMTFWSLSILLTFLTHKILFHILKIQPKLLSDDDIFIKDKIIRPFNKTLKIAVGVLLLDYYLEMYFDFGTVSQYSKYLIFAYLFMIVSVLILLNNKIVAYQEEIFQREKEEQYRRLQLYTNEIQTLYQTVRGFKHDYKNMLITLRDSIQTGDIENVRYLYQNILVSADISLSEGENIDDLSRLESPALKSLLYHKFNQARQEGVTIHLEIKDEVTGLQMELLDFVRILSILVDNAIEAAKETVKPEVFFAIVKQETRYIIHIKNSIKSGLIPVSQIFKQGYSSKGKGRGEGLYTVSQIIKRYCKVAIETEVTDLFFTQIVYIGDKS</sequence>
<feature type="transmembrane region" description="Helical" evidence="1">
    <location>
        <begin position="187"/>
        <end position="206"/>
    </location>
</feature>
<accession>A0ABV2FIL4</accession>
<feature type="transmembrane region" description="Helical" evidence="1">
    <location>
        <begin position="117"/>
        <end position="136"/>
    </location>
</feature>
<keyword evidence="1" id="KW-0472">Membrane</keyword>
<dbReference type="Pfam" id="PF14501">
    <property type="entry name" value="HATPase_c_5"/>
    <property type="match status" value="1"/>
</dbReference>
<keyword evidence="3" id="KW-0808">Transferase</keyword>
<reference evidence="3 4" key="1">
    <citation type="submission" date="2024-06" db="EMBL/GenBank/DDBJ databases">
        <title>Genomic Encyclopedia of Type Strains, Phase IV (KMG-IV): sequencing the most valuable type-strain genomes for metagenomic binning, comparative biology and taxonomic classification.</title>
        <authorList>
            <person name="Goeker M."/>
        </authorList>
    </citation>
    <scope>NUCLEOTIDE SEQUENCE [LARGE SCALE GENOMIC DNA]</scope>
    <source>
        <strain evidence="3 4">DSM 28303</strain>
    </source>
</reference>
<protein>
    <submittedName>
        <fullName evidence="3">Two-component system sensor histidine kinase AgrC</fullName>
        <ecNumber evidence="3">2.7.13.-</ecNumber>
    </submittedName>
</protein>
<dbReference type="PANTHER" id="PTHR40448">
    <property type="entry name" value="TWO-COMPONENT SENSOR HISTIDINE KINASE"/>
    <property type="match status" value="1"/>
</dbReference>